<accession>A0ABZ2KN76</accession>
<dbReference type="InterPro" id="IPR026350">
    <property type="entry name" value="GxxExxY"/>
</dbReference>
<sequence length="145" mass="15564">MNRQDARVARIANGIPREPGVEIDCLAGGVIEAALEVHANLGPGFSEGVYERALGMELTLRGIPFVSQAPLAVSYKGNLVGEVRLDMLVADCLVVELKAVEALNSLHVAQAVSYLKATALPLALLINFNTRLLLRGVRRVVLTNH</sequence>
<dbReference type="EMBL" id="CP089982">
    <property type="protein sequence ID" value="WXA98424.1"/>
    <property type="molecule type" value="Genomic_DNA"/>
</dbReference>
<dbReference type="Proteomes" id="UP001379533">
    <property type="component" value="Chromosome"/>
</dbReference>
<reference evidence="1 2" key="1">
    <citation type="submission" date="2021-12" db="EMBL/GenBank/DDBJ databases">
        <title>Discovery of the Pendulisporaceae a myxobacterial family with distinct sporulation behavior and unique specialized metabolism.</title>
        <authorList>
            <person name="Garcia R."/>
            <person name="Popoff A."/>
            <person name="Bader C.D."/>
            <person name="Loehr J."/>
            <person name="Walesch S."/>
            <person name="Walt C."/>
            <person name="Boldt J."/>
            <person name="Bunk B."/>
            <person name="Haeckl F.J.F.P.J."/>
            <person name="Gunesch A.P."/>
            <person name="Birkelbach J."/>
            <person name="Nuebel U."/>
            <person name="Pietschmann T."/>
            <person name="Bach T."/>
            <person name="Mueller R."/>
        </authorList>
    </citation>
    <scope>NUCLEOTIDE SEQUENCE [LARGE SCALE GENOMIC DNA]</scope>
    <source>
        <strain evidence="1 2">MSr12523</strain>
    </source>
</reference>
<dbReference type="Pfam" id="PF13366">
    <property type="entry name" value="PDDEXK_3"/>
    <property type="match status" value="1"/>
</dbReference>
<dbReference type="NCBIfam" id="TIGR04256">
    <property type="entry name" value="GxxExxY"/>
    <property type="match status" value="1"/>
</dbReference>
<dbReference type="RefSeq" id="WP_394849038.1">
    <property type="nucleotide sequence ID" value="NZ_CP089982.1"/>
</dbReference>
<protein>
    <submittedName>
        <fullName evidence="1">GxxExxY protein</fullName>
    </submittedName>
</protein>
<gene>
    <name evidence="1" type="ORF">LZC95_16495</name>
</gene>
<evidence type="ECO:0000313" key="1">
    <source>
        <dbReference type="EMBL" id="WXA98424.1"/>
    </source>
</evidence>
<proteinExistence type="predicted"/>
<organism evidence="1 2">
    <name type="scientific">Pendulispora brunnea</name>
    <dbReference type="NCBI Taxonomy" id="2905690"/>
    <lineage>
        <taxon>Bacteria</taxon>
        <taxon>Pseudomonadati</taxon>
        <taxon>Myxococcota</taxon>
        <taxon>Myxococcia</taxon>
        <taxon>Myxococcales</taxon>
        <taxon>Sorangiineae</taxon>
        <taxon>Pendulisporaceae</taxon>
        <taxon>Pendulispora</taxon>
    </lineage>
</organism>
<evidence type="ECO:0000313" key="2">
    <source>
        <dbReference type="Proteomes" id="UP001379533"/>
    </source>
</evidence>
<keyword evidence="2" id="KW-1185">Reference proteome</keyword>
<name>A0ABZ2KN76_9BACT</name>